<keyword evidence="3 7" id="KW-0808">Transferase</keyword>
<evidence type="ECO:0000256" key="5">
    <source>
        <dbReference type="ARBA" id="ARBA00048128"/>
    </source>
</evidence>
<dbReference type="PANTHER" id="PTHR43197:SF1">
    <property type="entry name" value="UTP--GLUCOSE-1-PHOSPHATE URIDYLYLTRANSFERASE"/>
    <property type="match status" value="1"/>
</dbReference>
<evidence type="ECO:0000256" key="4">
    <source>
        <dbReference type="ARBA" id="ARBA00022695"/>
    </source>
</evidence>
<dbReference type="GO" id="GO:0006011">
    <property type="term" value="P:UDP-alpha-D-glucose metabolic process"/>
    <property type="evidence" value="ECO:0007669"/>
    <property type="project" value="InterPro"/>
</dbReference>
<dbReference type="EC" id="2.7.7.9" evidence="2"/>
<dbReference type="InterPro" id="IPR005835">
    <property type="entry name" value="NTP_transferase_dom"/>
</dbReference>
<dbReference type="SUPFAM" id="SSF53448">
    <property type="entry name" value="Nucleotide-diphospho-sugar transferases"/>
    <property type="match status" value="1"/>
</dbReference>
<gene>
    <name evidence="7" type="ORF">G3M58_49815</name>
</gene>
<dbReference type="Pfam" id="PF00483">
    <property type="entry name" value="NTP_transferase"/>
    <property type="match status" value="1"/>
</dbReference>
<evidence type="ECO:0000256" key="2">
    <source>
        <dbReference type="ARBA" id="ARBA00012415"/>
    </source>
</evidence>
<evidence type="ECO:0000313" key="7">
    <source>
        <dbReference type="EMBL" id="NEE14552.1"/>
    </source>
</evidence>
<evidence type="ECO:0000256" key="1">
    <source>
        <dbReference type="ARBA" id="ARBA00006890"/>
    </source>
</evidence>
<dbReference type="AlphaFoldDB" id="A0A6G3XA90"/>
<dbReference type="GO" id="GO:0003983">
    <property type="term" value="F:UTP:glucose-1-phosphate uridylyltransferase activity"/>
    <property type="evidence" value="ECO:0007669"/>
    <property type="project" value="UniProtKB-EC"/>
</dbReference>
<dbReference type="PANTHER" id="PTHR43197">
    <property type="entry name" value="UTP--GLUCOSE-1-PHOSPHATE URIDYLYLTRANSFERASE"/>
    <property type="match status" value="1"/>
</dbReference>
<comment type="similarity">
    <text evidence="1">Belongs to the UDPGP type 2 family.</text>
</comment>
<dbReference type="EMBL" id="JAAGMN010005124">
    <property type="protein sequence ID" value="NEE14552.1"/>
    <property type="molecule type" value="Genomic_DNA"/>
</dbReference>
<reference evidence="7" key="1">
    <citation type="submission" date="2020-01" db="EMBL/GenBank/DDBJ databases">
        <title>Insect and environment-associated Actinomycetes.</title>
        <authorList>
            <person name="Currrie C."/>
            <person name="Chevrette M."/>
            <person name="Carlson C."/>
            <person name="Stubbendieck R."/>
            <person name="Wendt-Pienkowski E."/>
        </authorList>
    </citation>
    <scope>NUCLEOTIDE SEQUENCE</scope>
    <source>
        <strain evidence="7">SID7499</strain>
    </source>
</reference>
<name>A0A6G3XA90_9ACTN</name>
<feature type="domain" description="Nucleotidyl transferase" evidence="6">
    <location>
        <begin position="10"/>
        <end position="76"/>
    </location>
</feature>
<evidence type="ECO:0000256" key="3">
    <source>
        <dbReference type="ARBA" id="ARBA00022679"/>
    </source>
</evidence>
<accession>A0A6G3XA90</accession>
<comment type="catalytic activity">
    <reaction evidence="5">
        <text>alpha-D-glucose 1-phosphate + UTP + H(+) = UDP-alpha-D-glucose + diphosphate</text>
        <dbReference type="Rhea" id="RHEA:19889"/>
        <dbReference type="ChEBI" id="CHEBI:15378"/>
        <dbReference type="ChEBI" id="CHEBI:33019"/>
        <dbReference type="ChEBI" id="CHEBI:46398"/>
        <dbReference type="ChEBI" id="CHEBI:58601"/>
        <dbReference type="ChEBI" id="CHEBI:58885"/>
        <dbReference type="EC" id="2.7.7.9"/>
    </reaction>
</comment>
<dbReference type="Gene3D" id="3.90.550.10">
    <property type="entry name" value="Spore Coat Polysaccharide Biosynthesis Protein SpsA, Chain A"/>
    <property type="match status" value="1"/>
</dbReference>
<organism evidence="7">
    <name type="scientific">Streptomyces sp. SID7499</name>
    <dbReference type="NCBI Taxonomy" id="2706086"/>
    <lineage>
        <taxon>Bacteria</taxon>
        <taxon>Bacillati</taxon>
        <taxon>Actinomycetota</taxon>
        <taxon>Actinomycetes</taxon>
        <taxon>Kitasatosporales</taxon>
        <taxon>Streptomycetaceae</taxon>
        <taxon>Streptomyces</taxon>
    </lineage>
</organism>
<evidence type="ECO:0000259" key="6">
    <source>
        <dbReference type="Pfam" id="PF00483"/>
    </source>
</evidence>
<proteinExistence type="inferred from homology"/>
<comment type="caution">
    <text evidence="7">The sequence shown here is derived from an EMBL/GenBank/DDBJ whole genome shotgun (WGS) entry which is preliminary data.</text>
</comment>
<feature type="non-terminal residue" evidence="7">
    <location>
        <position position="78"/>
    </location>
</feature>
<keyword evidence="4" id="KW-0548">Nucleotidyltransferase</keyword>
<dbReference type="InterPro" id="IPR029044">
    <property type="entry name" value="Nucleotide-diphossugar_trans"/>
</dbReference>
<protein>
    <recommendedName>
        <fullName evidence="2">UTP--glucose-1-phosphate uridylyltransferase</fullName>
        <ecNumber evidence="2">2.7.7.9</ecNumber>
    </recommendedName>
</protein>
<sequence length="78" mass="8532">MTQSPPRISKAVIPAAGLGTRFLPATKATPKEMLPVVDKPAIQYVVEEAVAAGLSDVLMITGRNKRPLEDHFDRNYEL</sequence>
<dbReference type="InterPro" id="IPR005771">
    <property type="entry name" value="GalU_uridylyltTrfase_bac/arc"/>
</dbReference>